<name>A0AAW1X0K0_RUBAR</name>
<reference evidence="3 4" key="1">
    <citation type="journal article" date="2023" name="G3 (Bethesda)">
        <title>A chromosome-length genome assembly and annotation of blackberry (Rubus argutus, cv. 'Hillquist').</title>
        <authorList>
            <person name="Bruna T."/>
            <person name="Aryal R."/>
            <person name="Dudchenko O."/>
            <person name="Sargent D.J."/>
            <person name="Mead D."/>
            <person name="Buti M."/>
            <person name="Cavallini A."/>
            <person name="Hytonen T."/>
            <person name="Andres J."/>
            <person name="Pham M."/>
            <person name="Weisz D."/>
            <person name="Mascagni F."/>
            <person name="Usai G."/>
            <person name="Natali L."/>
            <person name="Bassil N."/>
            <person name="Fernandez G.E."/>
            <person name="Lomsadze A."/>
            <person name="Armour M."/>
            <person name="Olukolu B."/>
            <person name="Poorten T."/>
            <person name="Britton C."/>
            <person name="Davik J."/>
            <person name="Ashrafi H."/>
            <person name="Aiden E.L."/>
            <person name="Borodovsky M."/>
            <person name="Worthington M."/>
        </authorList>
    </citation>
    <scope>NUCLEOTIDE SEQUENCE [LARGE SCALE GENOMIC DNA]</scope>
    <source>
        <strain evidence="3">PI 553951</strain>
    </source>
</reference>
<proteinExistence type="predicted"/>
<comment type="caution">
    <text evidence="3">The sequence shown here is derived from an EMBL/GenBank/DDBJ whole genome shotgun (WGS) entry which is preliminary data.</text>
</comment>
<dbReference type="InterPro" id="IPR002487">
    <property type="entry name" value="TF_Kbox"/>
</dbReference>
<dbReference type="EMBL" id="JBEDUW010000005">
    <property type="protein sequence ID" value="KAK9929781.1"/>
    <property type="molecule type" value="Genomic_DNA"/>
</dbReference>
<evidence type="ECO:0000313" key="4">
    <source>
        <dbReference type="Proteomes" id="UP001457282"/>
    </source>
</evidence>
<organism evidence="3 4">
    <name type="scientific">Rubus argutus</name>
    <name type="common">Southern blackberry</name>
    <dbReference type="NCBI Taxonomy" id="59490"/>
    <lineage>
        <taxon>Eukaryota</taxon>
        <taxon>Viridiplantae</taxon>
        <taxon>Streptophyta</taxon>
        <taxon>Embryophyta</taxon>
        <taxon>Tracheophyta</taxon>
        <taxon>Spermatophyta</taxon>
        <taxon>Magnoliopsida</taxon>
        <taxon>eudicotyledons</taxon>
        <taxon>Gunneridae</taxon>
        <taxon>Pentapetalae</taxon>
        <taxon>rosids</taxon>
        <taxon>fabids</taxon>
        <taxon>Rosales</taxon>
        <taxon>Rosaceae</taxon>
        <taxon>Rosoideae</taxon>
        <taxon>Rosoideae incertae sedis</taxon>
        <taxon>Rubus</taxon>
    </lineage>
</organism>
<protein>
    <recommendedName>
        <fullName evidence="2">K-box domain-containing protein</fullName>
    </recommendedName>
</protein>
<dbReference type="Pfam" id="PF01486">
    <property type="entry name" value="K-box"/>
    <property type="match status" value="1"/>
</dbReference>
<keyword evidence="1" id="KW-0812">Transmembrane</keyword>
<feature type="transmembrane region" description="Helical" evidence="1">
    <location>
        <begin position="124"/>
        <end position="143"/>
    </location>
</feature>
<evidence type="ECO:0000256" key="1">
    <source>
        <dbReference type="SAM" id="Phobius"/>
    </source>
</evidence>
<evidence type="ECO:0000259" key="2">
    <source>
        <dbReference type="Pfam" id="PF01486"/>
    </source>
</evidence>
<evidence type="ECO:0000313" key="3">
    <source>
        <dbReference type="EMBL" id="KAK9929781.1"/>
    </source>
</evidence>
<keyword evidence="1" id="KW-1133">Transmembrane helix</keyword>
<gene>
    <name evidence="3" type="ORF">M0R45_026864</name>
</gene>
<accession>A0AAW1X0K0</accession>
<dbReference type="GO" id="GO:0005634">
    <property type="term" value="C:nucleus"/>
    <property type="evidence" value="ECO:0007669"/>
    <property type="project" value="InterPro"/>
</dbReference>
<keyword evidence="4" id="KW-1185">Reference proteome</keyword>
<keyword evidence="1" id="KW-0472">Membrane</keyword>
<dbReference type="GO" id="GO:0003700">
    <property type="term" value="F:DNA-binding transcription factor activity"/>
    <property type="evidence" value="ECO:0007669"/>
    <property type="project" value="InterPro"/>
</dbReference>
<feature type="domain" description="K-box" evidence="2">
    <location>
        <begin position="67"/>
        <end position="125"/>
    </location>
</feature>
<sequence>MGPPRRIEIKKIEDLSPAWSTFFQDTTTRAPASQQSLQKGANMNLLQNRAKFVWYFKCNSASAGTNATLNSDCSRMMGKELDGLSLKELDELEKQLNQGILSVKKEGMNCFGRSCTGLNHKNNILLRCPLLFLNIILVLRIGYSMFQAQMTFPVVVVNRKEVNI</sequence>
<dbReference type="AlphaFoldDB" id="A0AAW1X0K0"/>
<dbReference type="Proteomes" id="UP001457282">
    <property type="component" value="Unassembled WGS sequence"/>
</dbReference>